<dbReference type="PANTHER" id="PTHR30075:SF2">
    <property type="entry name" value="GLYCINE--TRNA LIGASE, CHLOROPLASTIC_MITOCHONDRIAL 2"/>
    <property type="match status" value="1"/>
</dbReference>
<organism evidence="9 10">
    <name type="scientific">Candidatus Hakubella thermalkaliphila</name>
    <dbReference type="NCBI Taxonomy" id="2754717"/>
    <lineage>
        <taxon>Bacteria</taxon>
        <taxon>Bacillati</taxon>
        <taxon>Actinomycetota</taxon>
        <taxon>Actinomycetota incertae sedis</taxon>
        <taxon>Candidatus Hakubellales</taxon>
        <taxon>Candidatus Hakubellaceae</taxon>
        <taxon>Candidatus Hakubella</taxon>
    </lineage>
</organism>
<dbReference type="NCBIfam" id="TIGR00388">
    <property type="entry name" value="glyQ"/>
    <property type="match status" value="1"/>
</dbReference>
<keyword evidence="5 8" id="KW-0648">Protein biosynthesis</keyword>
<dbReference type="GO" id="GO:0006426">
    <property type="term" value="P:glycyl-tRNA aminoacylation"/>
    <property type="evidence" value="ECO:0007669"/>
    <property type="project" value="UniProtKB-UniRule"/>
</dbReference>
<dbReference type="GO" id="GO:0005829">
    <property type="term" value="C:cytosol"/>
    <property type="evidence" value="ECO:0007669"/>
    <property type="project" value="TreeGrafter"/>
</dbReference>
<comment type="similarity">
    <text evidence="1 8">Belongs to the class-II aminoacyl-tRNA synthetase family.</text>
</comment>
<evidence type="ECO:0000256" key="5">
    <source>
        <dbReference type="ARBA" id="ARBA00022917"/>
    </source>
</evidence>
<dbReference type="PANTHER" id="PTHR30075">
    <property type="entry name" value="GLYCYL-TRNA SYNTHETASE"/>
    <property type="match status" value="1"/>
</dbReference>
<dbReference type="GO" id="GO:0005524">
    <property type="term" value="F:ATP binding"/>
    <property type="evidence" value="ECO:0007669"/>
    <property type="project" value="UniProtKB-UniRule"/>
</dbReference>
<dbReference type="HAMAP" id="MF_00254">
    <property type="entry name" value="Gly_tRNA_synth_alpha"/>
    <property type="match status" value="1"/>
</dbReference>
<dbReference type="Gene3D" id="3.30.930.10">
    <property type="entry name" value="Bira Bifunctional Protein, Domain 2"/>
    <property type="match status" value="1"/>
</dbReference>
<evidence type="ECO:0000256" key="2">
    <source>
        <dbReference type="ARBA" id="ARBA00022598"/>
    </source>
</evidence>
<keyword evidence="2 8" id="KW-0436">Ligase</keyword>
<dbReference type="PROSITE" id="PS50861">
    <property type="entry name" value="AA_TRNA_LIGASE_II_GLYAB"/>
    <property type="match status" value="1"/>
</dbReference>
<sequence length="289" mass="33594">MYFQDVILTLLKYWAEVGCVIQQPYGTEVGAGTSNPATFLRSLGPEPWNVAYVEPSRRPTDGRYGENPFRLQHYYQLQVIMKPSPDDIIDLYLRSLESLGIDLQNHDVRFVEDDWQAPTLGASGLGWEVWIDGMEITQFTYFQQMGGLEARPVSAEITYGLERITMYLQDIDNVFELQWNEAVKYGEIHQLWEVEWSRYNFDYADVELLGRLFSSYEGEARRLIDLNLVLPAYDYILKCSHIFNLLDARGALSVTERTRYIDRVRNLAREVAKAYLSQRENMGFPLLKK</sequence>
<keyword evidence="8" id="KW-0963">Cytoplasm</keyword>
<evidence type="ECO:0000256" key="3">
    <source>
        <dbReference type="ARBA" id="ARBA00022741"/>
    </source>
</evidence>
<protein>
    <recommendedName>
        <fullName evidence="8">Glycine--tRNA ligase alpha subunit</fullName>
        <ecNumber evidence="8">6.1.1.14</ecNumber>
    </recommendedName>
    <alternativeName>
        <fullName evidence="8">Glycyl-tRNA synthetase alpha subunit</fullName>
        <shortName evidence="8">GlyRS</shortName>
    </alternativeName>
</protein>
<evidence type="ECO:0000256" key="4">
    <source>
        <dbReference type="ARBA" id="ARBA00022840"/>
    </source>
</evidence>
<dbReference type="InterPro" id="IPR006194">
    <property type="entry name" value="Gly-tRNA-synth_heterodimer"/>
</dbReference>
<comment type="caution">
    <text evidence="9">The sequence shown here is derived from an EMBL/GenBank/DDBJ whole genome shotgun (WGS) entry which is preliminary data.</text>
</comment>
<evidence type="ECO:0000313" key="10">
    <source>
        <dbReference type="Proteomes" id="UP000568877"/>
    </source>
</evidence>
<dbReference type="CDD" id="cd00733">
    <property type="entry name" value="GlyRS_alpha_core"/>
    <property type="match status" value="1"/>
</dbReference>
<comment type="subcellular location">
    <subcellularLocation>
        <location evidence="8">Cytoplasm</location>
    </subcellularLocation>
</comment>
<accession>A0A6V8PGG1</accession>
<dbReference type="InterPro" id="IPR002310">
    <property type="entry name" value="Gly-tRNA_ligase_asu"/>
</dbReference>
<evidence type="ECO:0000313" key="9">
    <source>
        <dbReference type="EMBL" id="GFP31742.1"/>
    </source>
</evidence>
<dbReference type="InterPro" id="IPR045864">
    <property type="entry name" value="aa-tRNA-synth_II/BPL/LPL"/>
</dbReference>
<keyword evidence="4 8" id="KW-0067">ATP-binding</keyword>
<dbReference type="Gene3D" id="1.20.58.180">
    <property type="entry name" value="Class II aaRS and biotin synthetases, domain 2"/>
    <property type="match status" value="1"/>
</dbReference>
<evidence type="ECO:0000256" key="8">
    <source>
        <dbReference type="HAMAP-Rule" id="MF_00254"/>
    </source>
</evidence>
<dbReference type="SUPFAM" id="SSF55681">
    <property type="entry name" value="Class II aaRS and biotin synthetases"/>
    <property type="match status" value="1"/>
</dbReference>
<comment type="subunit">
    <text evidence="8">Tetramer of two alpha and two beta subunits.</text>
</comment>
<dbReference type="AlphaFoldDB" id="A0A6V8PGG1"/>
<dbReference type="Proteomes" id="UP000568877">
    <property type="component" value="Unassembled WGS sequence"/>
</dbReference>
<dbReference type="NCBIfam" id="NF006827">
    <property type="entry name" value="PRK09348.1"/>
    <property type="match status" value="1"/>
</dbReference>
<dbReference type="EC" id="6.1.1.14" evidence="8"/>
<dbReference type="EMBL" id="BLSA01000003">
    <property type="protein sequence ID" value="GFP31742.1"/>
    <property type="molecule type" value="Genomic_DNA"/>
</dbReference>
<dbReference type="Pfam" id="PF02091">
    <property type="entry name" value="tRNA-synt_2e"/>
    <property type="match status" value="1"/>
</dbReference>
<dbReference type="PRINTS" id="PR01044">
    <property type="entry name" value="TRNASYNTHGA"/>
</dbReference>
<reference evidence="9 10" key="1">
    <citation type="journal article" date="2020" name="Front. Microbiol.">
        <title>Single-cell genomics of novel Actinobacteria with the Wood-Ljungdahl pathway discovered in a serpentinizing system.</title>
        <authorList>
            <person name="Merino N."/>
            <person name="Kawai M."/>
            <person name="Boyd E.S."/>
            <person name="Colman D.R."/>
            <person name="McGlynn S.E."/>
            <person name="Nealson K.H."/>
            <person name="Kurokawa K."/>
            <person name="Hongoh Y."/>
        </authorList>
    </citation>
    <scope>NUCLEOTIDE SEQUENCE [LARGE SCALE GENOMIC DNA]</scope>
    <source>
        <strain evidence="9 10">S42</strain>
    </source>
</reference>
<name>A0A6V8PGG1_9ACTN</name>
<keyword evidence="6 8" id="KW-0030">Aminoacyl-tRNA synthetase</keyword>
<proteinExistence type="inferred from homology"/>
<comment type="catalytic activity">
    <reaction evidence="7 8">
        <text>tRNA(Gly) + glycine + ATP = glycyl-tRNA(Gly) + AMP + diphosphate</text>
        <dbReference type="Rhea" id="RHEA:16013"/>
        <dbReference type="Rhea" id="RHEA-COMP:9664"/>
        <dbReference type="Rhea" id="RHEA-COMP:9683"/>
        <dbReference type="ChEBI" id="CHEBI:30616"/>
        <dbReference type="ChEBI" id="CHEBI:33019"/>
        <dbReference type="ChEBI" id="CHEBI:57305"/>
        <dbReference type="ChEBI" id="CHEBI:78442"/>
        <dbReference type="ChEBI" id="CHEBI:78522"/>
        <dbReference type="ChEBI" id="CHEBI:456215"/>
        <dbReference type="EC" id="6.1.1.14"/>
    </reaction>
</comment>
<keyword evidence="3 8" id="KW-0547">Nucleotide-binding</keyword>
<dbReference type="GO" id="GO:0004820">
    <property type="term" value="F:glycine-tRNA ligase activity"/>
    <property type="evidence" value="ECO:0007669"/>
    <property type="project" value="UniProtKB-UniRule"/>
</dbReference>
<evidence type="ECO:0000256" key="7">
    <source>
        <dbReference type="ARBA" id="ARBA00047937"/>
    </source>
</evidence>
<evidence type="ECO:0000256" key="1">
    <source>
        <dbReference type="ARBA" id="ARBA00008226"/>
    </source>
</evidence>
<evidence type="ECO:0000256" key="6">
    <source>
        <dbReference type="ARBA" id="ARBA00023146"/>
    </source>
</evidence>
<gene>
    <name evidence="8" type="primary">glyQ</name>
    <name evidence="9" type="ORF">HKBW3S42_00049</name>
</gene>
<dbReference type="FunFam" id="3.30.930.10:FF:000006">
    <property type="entry name" value="Glycine--tRNA ligase alpha subunit"/>
    <property type="match status" value="1"/>
</dbReference>